<evidence type="ECO:0000256" key="5">
    <source>
        <dbReference type="ARBA" id="ARBA00038359"/>
    </source>
</evidence>
<comment type="subcellular location">
    <subcellularLocation>
        <location evidence="1">Membrane</location>
        <topology evidence="1">Multi-pass membrane protein</topology>
    </subcellularLocation>
</comment>
<dbReference type="Pfam" id="PF20684">
    <property type="entry name" value="Fung_rhodopsin"/>
    <property type="match status" value="1"/>
</dbReference>
<feature type="region of interest" description="Disordered" evidence="6">
    <location>
        <begin position="292"/>
        <end position="317"/>
    </location>
</feature>
<feature type="compositionally biased region" description="Acidic residues" evidence="6">
    <location>
        <begin position="561"/>
        <end position="570"/>
    </location>
</feature>
<dbReference type="InterPro" id="IPR049326">
    <property type="entry name" value="Rhodopsin_dom_fungi"/>
</dbReference>
<feature type="transmembrane region" description="Helical" evidence="7">
    <location>
        <begin position="127"/>
        <end position="149"/>
    </location>
</feature>
<evidence type="ECO:0000256" key="2">
    <source>
        <dbReference type="ARBA" id="ARBA00022692"/>
    </source>
</evidence>
<reference evidence="9 10" key="1">
    <citation type="journal article" date="2012" name="PLoS Pathog.">
        <title>Diverse lifestyles and strategies of plant pathogenesis encoded in the genomes of eighteen Dothideomycetes fungi.</title>
        <authorList>
            <person name="Ohm R.A."/>
            <person name="Feau N."/>
            <person name="Henrissat B."/>
            <person name="Schoch C.L."/>
            <person name="Horwitz B.A."/>
            <person name="Barry K.W."/>
            <person name="Condon B.J."/>
            <person name="Copeland A.C."/>
            <person name="Dhillon B."/>
            <person name="Glaser F."/>
            <person name="Hesse C.N."/>
            <person name="Kosti I."/>
            <person name="LaButti K."/>
            <person name="Lindquist E.A."/>
            <person name="Lucas S."/>
            <person name="Salamov A.A."/>
            <person name="Bradshaw R.E."/>
            <person name="Ciuffetti L."/>
            <person name="Hamelin R.C."/>
            <person name="Kema G.H.J."/>
            <person name="Lawrence C."/>
            <person name="Scott J.A."/>
            <person name="Spatafora J.W."/>
            <person name="Turgeon B.G."/>
            <person name="de Wit P.J.G.M."/>
            <person name="Zhong S."/>
            <person name="Goodwin S.B."/>
            <person name="Grigoriev I.V."/>
        </authorList>
    </citation>
    <scope>NUCLEOTIDE SEQUENCE [LARGE SCALE GENOMIC DNA]</scope>
    <source>
        <strain evidence="10">28A</strain>
    </source>
</reference>
<dbReference type="GO" id="GO:0016020">
    <property type="term" value="C:membrane"/>
    <property type="evidence" value="ECO:0007669"/>
    <property type="project" value="UniProtKB-SubCell"/>
</dbReference>
<accession>R0KNH8</accession>
<feature type="transmembrane region" description="Helical" evidence="7">
    <location>
        <begin position="43"/>
        <end position="61"/>
    </location>
</feature>
<feature type="transmembrane region" description="Helical" evidence="7">
    <location>
        <begin position="177"/>
        <end position="200"/>
    </location>
</feature>
<organism evidence="9 10">
    <name type="scientific">Exserohilum turcicum (strain 28A)</name>
    <name type="common">Northern leaf blight fungus</name>
    <name type="synonym">Setosphaeria turcica</name>
    <dbReference type="NCBI Taxonomy" id="671987"/>
    <lineage>
        <taxon>Eukaryota</taxon>
        <taxon>Fungi</taxon>
        <taxon>Dikarya</taxon>
        <taxon>Ascomycota</taxon>
        <taxon>Pezizomycotina</taxon>
        <taxon>Dothideomycetes</taxon>
        <taxon>Pleosporomycetidae</taxon>
        <taxon>Pleosporales</taxon>
        <taxon>Pleosporineae</taxon>
        <taxon>Pleosporaceae</taxon>
        <taxon>Exserohilum</taxon>
    </lineage>
</organism>
<dbReference type="HOGENOM" id="CLU_043632_0_0_1"/>
<evidence type="ECO:0000256" key="6">
    <source>
        <dbReference type="SAM" id="MobiDB-lite"/>
    </source>
</evidence>
<dbReference type="InterPro" id="IPR052337">
    <property type="entry name" value="SAT4-like"/>
</dbReference>
<dbReference type="EMBL" id="KB908482">
    <property type="protein sequence ID" value="EOA90604.1"/>
    <property type="molecule type" value="Genomic_DNA"/>
</dbReference>
<feature type="region of interest" description="Disordered" evidence="6">
    <location>
        <begin position="543"/>
        <end position="583"/>
    </location>
</feature>
<evidence type="ECO:0000313" key="9">
    <source>
        <dbReference type="EMBL" id="EOA90604.1"/>
    </source>
</evidence>
<feature type="domain" description="Rhodopsin" evidence="8">
    <location>
        <begin position="27"/>
        <end position="278"/>
    </location>
</feature>
<dbReference type="PANTHER" id="PTHR33048">
    <property type="entry name" value="PTH11-LIKE INTEGRAL MEMBRANE PROTEIN (AFU_ORTHOLOGUE AFUA_5G11245)"/>
    <property type="match status" value="1"/>
</dbReference>
<dbReference type="PANTHER" id="PTHR33048:SF158">
    <property type="entry name" value="MEMBRANE PROTEIN PTH11-LIKE, PUTATIVE-RELATED"/>
    <property type="match status" value="1"/>
</dbReference>
<dbReference type="GeneID" id="19401348"/>
<evidence type="ECO:0000256" key="3">
    <source>
        <dbReference type="ARBA" id="ARBA00022989"/>
    </source>
</evidence>
<sequence length="583" mass="65764">MPTYPLQLTCLGVICGTPLLAAVFVILRIYTRRKLNLRLSWDDWLIILPLLLSIALIGPSYKHVKMWHVGVHIWQVPPNEIEPNYDEYYAVVMAFNLLNIPILPLVKASIICLLLRAGSVIQWLKRVLYAILIFTVGSALIPWFLYIFICPPLTGNTWKPRTFGGLHCMGRHKMGEMLIWVTCANLFTDVLILPIPFIIVRRMMSARLRSRLVVLAVFTCSLAVTGIGAAKIYLSYRDRLFTLFKPDWTYPIDYCINHIENNVAIIVANIPILRGLVTRWIFNFRTKATPIEPETRSDSNWQQWDLSSSSNGSRYVRRSRRSRMLHKLLPCIQDDFSSSLATRSSKSDRKKKTKGGATATPPSDRKPSIPEKLVTTGDTHRYPKRSYFSRSRRPSTTPLQQHDRYQASSCCEKGGDVLDTVRSVGSLESGPTLVESNKDRTSTTYRRGSDIRGSFGAPQSTWKSMELDSPPLSPSARRFSTATLHSPIAPLSPARLRGIGDEDEEAAIGGTYSFGGSFGGWAGSHNGGGAGIGYALGGAEREWHLQELQSQPPQHRRRYDDDDEEEEVERDFEKDEIFPFPRS</sequence>
<keyword evidence="4 7" id="KW-0472">Membrane</keyword>
<comment type="similarity">
    <text evidence="5">Belongs to the SAT4 family.</text>
</comment>
<evidence type="ECO:0000256" key="1">
    <source>
        <dbReference type="ARBA" id="ARBA00004141"/>
    </source>
</evidence>
<evidence type="ECO:0000256" key="4">
    <source>
        <dbReference type="ARBA" id="ARBA00023136"/>
    </source>
</evidence>
<protein>
    <recommendedName>
        <fullName evidence="8">Rhodopsin domain-containing protein</fullName>
    </recommendedName>
</protein>
<keyword evidence="2 7" id="KW-0812">Transmembrane</keyword>
<keyword evidence="10" id="KW-1185">Reference proteome</keyword>
<dbReference type="OrthoDB" id="5329176at2759"/>
<dbReference type="RefSeq" id="XP_008021406.1">
    <property type="nucleotide sequence ID" value="XM_008023215.1"/>
</dbReference>
<dbReference type="AlphaFoldDB" id="R0KNH8"/>
<dbReference type="eggNOG" id="ENOG502SKYG">
    <property type="taxonomic scope" value="Eukaryota"/>
</dbReference>
<keyword evidence="3 7" id="KW-1133">Transmembrane helix</keyword>
<reference evidence="9 10" key="2">
    <citation type="journal article" date="2013" name="PLoS Genet.">
        <title>Comparative genome structure, secondary metabolite, and effector coding capacity across Cochliobolus pathogens.</title>
        <authorList>
            <person name="Condon B.J."/>
            <person name="Leng Y."/>
            <person name="Wu D."/>
            <person name="Bushley K.E."/>
            <person name="Ohm R.A."/>
            <person name="Otillar R."/>
            <person name="Martin J."/>
            <person name="Schackwitz W."/>
            <person name="Grimwood J."/>
            <person name="MohdZainudin N."/>
            <person name="Xue C."/>
            <person name="Wang R."/>
            <person name="Manning V.A."/>
            <person name="Dhillon B."/>
            <person name="Tu Z.J."/>
            <person name="Steffenson B.J."/>
            <person name="Salamov A."/>
            <person name="Sun H."/>
            <person name="Lowry S."/>
            <person name="LaButti K."/>
            <person name="Han J."/>
            <person name="Copeland A."/>
            <person name="Lindquist E."/>
            <person name="Barry K."/>
            <person name="Schmutz J."/>
            <person name="Baker S.E."/>
            <person name="Ciuffetti L.M."/>
            <person name="Grigoriev I.V."/>
            <person name="Zhong S."/>
            <person name="Turgeon B.G."/>
        </authorList>
    </citation>
    <scope>NUCLEOTIDE SEQUENCE [LARGE SCALE GENOMIC DNA]</scope>
    <source>
        <strain evidence="10">28A</strain>
    </source>
</reference>
<dbReference type="Proteomes" id="UP000016935">
    <property type="component" value="Unassembled WGS sequence"/>
</dbReference>
<evidence type="ECO:0000259" key="8">
    <source>
        <dbReference type="Pfam" id="PF20684"/>
    </source>
</evidence>
<feature type="transmembrane region" description="Helical" evidence="7">
    <location>
        <begin position="212"/>
        <end position="234"/>
    </location>
</feature>
<feature type="transmembrane region" description="Helical" evidence="7">
    <location>
        <begin position="88"/>
        <end position="115"/>
    </location>
</feature>
<evidence type="ECO:0000313" key="10">
    <source>
        <dbReference type="Proteomes" id="UP000016935"/>
    </source>
</evidence>
<feature type="region of interest" description="Disordered" evidence="6">
    <location>
        <begin position="428"/>
        <end position="475"/>
    </location>
</feature>
<feature type="region of interest" description="Disordered" evidence="6">
    <location>
        <begin position="340"/>
        <end position="406"/>
    </location>
</feature>
<proteinExistence type="inferred from homology"/>
<name>R0KNH8_EXST2</name>
<evidence type="ECO:0000256" key="7">
    <source>
        <dbReference type="SAM" id="Phobius"/>
    </source>
</evidence>
<feature type="transmembrane region" description="Helical" evidence="7">
    <location>
        <begin position="6"/>
        <end position="31"/>
    </location>
</feature>
<gene>
    <name evidence="9" type="ORF">SETTUDRAFT_174803</name>
</gene>